<proteinExistence type="predicted"/>
<protein>
    <recommendedName>
        <fullName evidence="4">RRM domain-containing protein</fullName>
    </recommendedName>
</protein>
<feature type="domain" description="RRM" evidence="4">
    <location>
        <begin position="327"/>
        <end position="403"/>
    </location>
</feature>
<keyword evidence="6" id="KW-1185">Reference proteome</keyword>
<name>A0A9P0BEL5_BRAAE</name>
<dbReference type="GO" id="GO:0030626">
    <property type="term" value="F:U12 snRNA binding"/>
    <property type="evidence" value="ECO:0007669"/>
    <property type="project" value="TreeGrafter"/>
</dbReference>
<dbReference type="AlphaFoldDB" id="A0A9P0BEL5"/>
<organism evidence="5 6">
    <name type="scientific">Brassicogethes aeneus</name>
    <name type="common">Rape pollen beetle</name>
    <name type="synonym">Meligethes aeneus</name>
    <dbReference type="NCBI Taxonomy" id="1431903"/>
    <lineage>
        <taxon>Eukaryota</taxon>
        <taxon>Metazoa</taxon>
        <taxon>Ecdysozoa</taxon>
        <taxon>Arthropoda</taxon>
        <taxon>Hexapoda</taxon>
        <taxon>Insecta</taxon>
        <taxon>Pterygota</taxon>
        <taxon>Neoptera</taxon>
        <taxon>Endopterygota</taxon>
        <taxon>Coleoptera</taxon>
        <taxon>Polyphaga</taxon>
        <taxon>Cucujiformia</taxon>
        <taxon>Nitidulidae</taxon>
        <taxon>Meligethinae</taxon>
        <taxon>Brassicogethes</taxon>
    </lineage>
</organism>
<evidence type="ECO:0000313" key="6">
    <source>
        <dbReference type="Proteomes" id="UP001154078"/>
    </source>
</evidence>
<dbReference type="InterPro" id="IPR035979">
    <property type="entry name" value="RBD_domain_sf"/>
</dbReference>
<evidence type="ECO:0000256" key="3">
    <source>
        <dbReference type="SAM" id="MobiDB-lite"/>
    </source>
</evidence>
<dbReference type="Pfam" id="PF00076">
    <property type="entry name" value="RRM_1"/>
    <property type="match status" value="1"/>
</dbReference>
<dbReference type="GO" id="GO:0005689">
    <property type="term" value="C:U12-type spliceosomal complex"/>
    <property type="evidence" value="ECO:0007669"/>
    <property type="project" value="TreeGrafter"/>
</dbReference>
<feature type="region of interest" description="Disordered" evidence="3">
    <location>
        <begin position="242"/>
        <end position="261"/>
    </location>
</feature>
<gene>
    <name evidence="5" type="ORF">MELIAE_LOCUS10703</name>
</gene>
<dbReference type="Gene3D" id="3.30.70.330">
    <property type="match status" value="1"/>
</dbReference>
<dbReference type="InterPro" id="IPR000504">
    <property type="entry name" value="RRM_dom"/>
</dbReference>
<dbReference type="InterPro" id="IPR045164">
    <property type="entry name" value="RBM41/RNPC3"/>
</dbReference>
<evidence type="ECO:0000259" key="4">
    <source>
        <dbReference type="PROSITE" id="PS50102"/>
    </source>
</evidence>
<dbReference type="InterPro" id="IPR012677">
    <property type="entry name" value="Nucleotide-bd_a/b_plait_sf"/>
</dbReference>
<accession>A0A9P0BEL5</accession>
<dbReference type="SUPFAM" id="SSF54928">
    <property type="entry name" value="RNA-binding domain, RBD"/>
    <property type="match status" value="1"/>
</dbReference>
<feature type="compositionally biased region" description="Polar residues" evidence="3">
    <location>
        <begin position="242"/>
        <end position="252"/>
    </location>
</feature>
<dbReference type="PANTHER" id="PTHR16105">
    <property type="entry name" value="RNA-BINDING REGION-CONTAINING PROTEIN 3"/>
    <property type="match status" value="1"/>
</dbReference>
<dbReference type="PANTHER" id="PTHR16105:SF0">
    <property type="entry name" value="RNA-BINDING REGION-CONTAINING PROTEIN 3"/>
    <property type="match status" value="1"/>
</dbReference>
<dbReference type="PROSITE" id="PS50102">
    <property type="entry name" value="RRM"/>
    <property type="match status" value="1"/>
</dbReference>
<evidence type="ECO:0000313" key="5">
    <source>
        <dbReference type="EMBL" id="CAH0561076.1"/>
    </source>
</evidence>
<sequence length="403" mass="46748">MFSIFNTKTKKTHEFDKDFEPPSKKLVTEGDLLIKKLSEKQLEKKTTLAKQLNATKEFVGSSEFVPVTNRLHGVTPLSYFENETNKFDVYDKYKSLGLSEQDIQLYEDNLKGFGYVLSKHRNINSDILMGNIKRIEKVIFESTTLDDKEINVYNIAKQKAEDLFSVKPDSTETKLLKFALNNEGKKEKLPHPMDNIQEVENNLNKNVDLFSSVDVKKIRKKARSLARQINELNQIQPIEYKNNNKSRPITKNSKWDKQETQKEVKVHENKLYSCKKQSLYTIKDGKIVQIQGDSKIIDTNKKPNKLTIKEIKSMDKFKNYEPGDTTSKLYLKNMHKNVEERDLFNLLTDIDKNNIISIDLMKGKMKGQGFIQFKDENIAKEALILLNGILLRNKPIIVQYSKK</sequence>
<dbReference type="Proteomes" id="UP001154078">
    <property type="component" value="Chromosome 7"/>
</dbReference>
<dbReference type="SMART" id="SM00360">
    <property type="entry name" value="RRM"/>
    <property type="match status" value="1"/>
</dbReference>
<keyword evidence="1 2" id="KW-0694">RNA-binding</keyword>
<dbReference type="GO" id="GO:0097157">
    <property type="term" value="F:pre-mRNA intronic binding"/>
    <property type="evidence" value="ECO:0007669"/>
    <property type="project" value="TreeGrafter"/>
</dbReference>
<evidence type="ECO:0000256" key="2">
    <source>
        <dbReference type="PROSITE-ProRule" id="PRU00176"/>
    </source>
</evidence>
<dbReference type="EMBL" id="OV121138">
    <property type="protein sequence ID" value="CAH0561076.1"/>
    <property type="molecule type" value="Genomic_DNA"/>
</dbReference>
<evidence type="ECO:0000256" key="1">
    <source>
        <dbReference type="ARBA" id="ARBA00022884"/>
    </source>
</evidence>
<dbReference type="OrthoDB" id="448399at2759"/>
<dbReference type="GO" id="GO:0000398">
    <property type="term" value="P:mRNA splicing, via spliceosome"/>
    <property type="evidence" value="ECO:0007669"/>
    <property type="project" value="TreeGrafter"/>
</dbReference>
<reference evidence="5" key="1">
    <citation type="submission" date="2021-12" db="EMBL/GenBank/DDBJ databases">
        <authorList>
            <person name="King R."/>
        </authorList>
    </citation>
    <scope>NUCLEOTIDE SEQUENCE</scope>
</reference>